<proteinExistence type="predicted"/>
<dbReference type="Proteomes" id="UP000299102">
    <property type="component" value="Unassembled WGS sequence"/>
</dbReference>
<name>A0A4C1Z0I8_EUMVA</name>
<dbReference type="EMBL" id="BGZK01001447">
    <property type="protein sequence ID" value="GBP80127.1"/>
    <property type="molecule type" value="Genomic_DNA"/>
</dbReference>
<dbReference type="GO" id="GO:0006384">
    <property type="term" value="P:transcription initiation at RNA polymerase III promoter"/>
    <property type="evidence" value="ECO:0007669"/>
    <property type="project" value="InterPro"/>
</dbReference>
<sequence length="159" mass="18376">MNSATGMQLERSQLLAEQRWLEEALRKIKSHRNALQIERLQLENMLHEVNNKKHQRTSNTKKDTVPSSSSNHNEPQPNITTINLPYQDIDALIEQIENSCNEVELNLDVNSHGQEYELGNTHMNSEEEDMDEDEADNLDFFMNVVDTYPEVPNDEKLGI</sequence>
<comment type="caution">
    <text evidence="2">The sequence shown here is derived from an EMBL/GenBank/DDBJ whole genome shotgun (WGS) entry which is preliminary data.</text>
</comment>
<organism evidence="2 3">
    <name type="scientific">Eumeta variegata</name>
    <name type="common">Bagworm moth</name>
    <name type="synonym">Eumeta japonica</name>
    <dbReference type="NCBI Taxonomy" id="151549"/>
    <lineage>
        <taxon>Eukaryota</taxon>
        <taxon>Metazoa</taxon>
        <taxon>Ecdysozoa</taxon>
        <taxon>Arthropoda</taxon>
        <taxon>Hexapoda</taxon>
        <taxon>Insecta</taxon>
        <taxon>Pterygota</taxon>
        <taxon>Neoptera</taxon>
        <taxon>Endopterygota</taxon>
        <taxon>Lepidoptera</taxon>
        <taxon>Glossata</taxon>
        <taxon>Ditrysia</taxon>
        <taxon>Tineoidea</taxon>
        <taxon>Psychidae</taxon>
        <taxon>Oiketicinae</taxon>
        <taxon>Eumeta</taxon>
    </lineage>
</organism>
<dbReference type="AlphaFoldDB" id="A0A4C1Z0I8"/>
<protein>
    <submittedName>
        <fullName evidence="2">Uncharacterized protein</fullName>
    </submittedName>
</protein>
<evidence type="ECO:0000313" key="2">
    <source>
        <dbReference type="EMBL" id="GBP80127.1"/>
    </source>
</evidence>
<dbReference type="GO" id="GO:0005634">
    <property type="term" value="C:nucleus"/>
    <property type="evidence" value="ECO:0007669"/>
    <property type="project" value="InterPro"/>
</dbReference>
<gene>
    <name evidence="2" type="ORF">EVAR_55996_1</name>
</gene>
<dbReference type="Pfam" id="PF15497">
    <property type="entry name" value="SNAPC5"/>
    <property type="match status" value="1"/>
</dbReference>
<feature type="region of interest" description="Disordered" evidence="1">
    <location>
        <begin position="49"/>
        <end position="80"/>
    </location>
</feature>
<reference evidence="2 3" key="1">
    <citation type="journal article" date="2019" name="Commun. Biol.">
        <title>The bagworm genome reveals a unique fibroin gene that provides high tensile strength.</title>
        <authorList>
            <person name="Kono N."/>
            <person name="Nakamura H."/>
            <person name="Ohtoshi R."/>
            <person name="Tomita M."/>
            <person name="Numata K."/>
            <person name="Arakawa K."/>
        </authorList>
    </citation>
    <scope>NUCLEOTIDE SEQUENCE [LARGE SCALE GENOMIC DNA]</scope>
</reference>
<dbReference type="GO" id="GO:0006366">
    <property type="term" value="P:transcription by RNA polymerase II"/>
    <property type="evidence" value="ECO:0007669"/>
    <property type="project" value="InterPro"/>
</dbReference>
<dbReference type="OrthoDB" id="8115220at2759"/>
<dbReference type="InterPro" id="IPR029138">
    <property type="entry name" value="SNAPC5"/>
</dbReference>
<evidence type="ECO:0000256" key="1">
    <source>
        <dbReference type="SAM" id="MobiDB-lite"/>
    </source>
</evidence>
<evidence type="ECO:0000313" key="3">
    <source>
        <dbReference type="Proteomes" id="UP000299102"/>
    </source>
</evidence>
<keyword evidence="3" id="KW-1185">Reference proteome</keyword>
<feature type="compositionally biased region" description="Polar residues" evidence="1">
    <location>
        <begin position="65"/>
        <end position="80"/>
    </location>
</feature>
<accession>A0A4C1Z0I8</accession>